<organism evidence="2 3">
    <name type="scientific">Geobacillus thermodenitrificans</name>
    <dbReference type="NCBI Taxonomy" id="33940"/>
    <lineage>
        <taxon>Bacteria</taxon>
        <taxon>Bacillati</taxon>
        <taxon>Bacillota</taxon>
        <taxon>Bacilli</taxon>
        <taxon>Bacillales</taxon>
        <taxon>Anoxybacillaceae</taxon>
        <taxon>Geobacillus</taxon>
    </lineage>
</organism>
<dbReference type="RefSeq" id="WP_311088142.1">
    <property type="nucleotide sequence ID" value="NZ_CP133461.1"/>
</dbReference>
<protein>
    <recommendedName>
        <fullName evidence="4">Transposase</fullName>
    </recommendedName>
</protein>
<proteinExistence type="predicted"/>
<dbReference type="EMBL" id="CP133461">
    <property type="protein sequence ID" value="WMV75155.1"/>
    <property type="molecule type" value="Genomic_DNA"/>
</dbReference>
<accession>A0ABY9Q8B6</accession>
<name>A0ABY9Q8B6_GEOTD</name>
<evidence type="ECO:0000313" key="3">
    <source>
        <dbReference type="Proteomes" id="UP001297580"/>
    </source>
</evidence>
<reference evidence="2 3" key="1">
    <citation type="submission" date="2023-08" db="EMBL/GenBank/DDBJ databases">
        <title>Complete genome sequence of Geobacillus thermodenitrificans K1041, a genetically tractable strain representative of the genus Geobacillus.</title>
        <authorList>
            <person name="Kani S."/>
            <person name="Suzuki H."/>
        </authorList>
    </citation>
    <scope>NUCLEOTIDE SEQUENCE [LARGE SCALE GENOMIC DNA]</scope>
    <source>
        <strain evidence="2 3">K1041</strain>
    </source>
</reference>
<evidence type="ECO:0008006" key="4">
    <source>
        <dbReference type="Google" id="ProtNLM"/>
    </source>
</evidence>
<feature type="region of interest" description="Disordered" evidence="1">
    <location>
        <begin position="56"/>
        <end position="78"/>
    </location>
</feature>
<sequence>MNSAFECNILSGHCRFIVEAFAEMRQVETATCHPIRRDLLWLLGAADPAEAIHNRLDHSEKQLKSQNRTFTKKTGSHI</sequence>
<keyword evidence="3" id="KW-1185">Reference proteome</keyword>
<evidence type="ECO:0000313" key="2">
    <source>
        <dbReference type="EMBL" id="WMV75155.1"/>
    </source>
</evidence>
<dbReference type="Proteomes" id="UP001297580">
    <property type="component" value="Chromosome"/>
</dbReference>
<gene>
    <name evidence="2" type="ORF">HSX42_12845</name>
</gene>
<evidence type="ECO:0000256" key="1">
    <source>
        <dbReference type="SAM" id="MobiDB-lite"/>
    </source>
</evidence>